<evidence type="ECO:0000259" key="12">
    <source>
        <dbReference type="PROSITE" id="PS50011"/>
    </source>
</evidence>
<keyword evidence="6 13" id="KW-0418">Kinase</keyword>
<keyword evidence="3" id="KW-0723">Serine/threonine-protein kinase</keyword>
<feature type="compositionally biased region" description="Basic and acidic residues" evidence="11">
    <location>
        <begin position="269"/>
        <end position="280"/>
    </location>
</feature>
<feature type="compositionally biased region" description="Low complexity" evidence="11">
    <location>
        <begin position="327"/>
        <end position="344"/>
    </location>
</feature>
<dbReference type="Gene3D" id="1.10.510.10">
    <property type="entry name" value="Transferase(Phosphotransferase) domain 1"/>
    <property type="match status" value="1"/>
</dbReference>
<dbReference type="InterPro" id="IPR011009">
    <property type="entry name" value="Kinase-like_dom_sf"/>
</dbReference>
<gene>
    <name evidence="13" type="primary">STK25_1</name>
    <name evidence="13" type="ORF">HK099_000973</name>
</gene>
<accession>A0AAD5XZV2</accession>
<dbReference type="InterPro" id="IPR000719">
    <property type="entry name" value="Prot_kinase_dom"/>
</dbReference>
<dbReference type="CDD" id="cd06609">
    <property type="entry name" value="STKc_MST3_like"/>
    <property type="match status" value="1"/>
</dbReference>
<dbReference type="GO" id="GO:0004674">
    <property type="term" value="F:protein serine/threonine kinase activity"/>
    <property type="evidence" value="ECO:0007669"/>
    <property type="project" value="UniProtKB-KW"/>
</dbReference>
<keyword evidence="7" id="KW-0067">ATP-binding</keyword>
<feature type="region of interest" description="Disordered" evidence="11">
    <location>
        <begin position="266"/>
        <end position="286"/>
    </location>
</feature>
<comment type="similarity">
    <text evidence="1">Belongs to the CTAG/PCC1 family.</text>
</comment>
<keyword evidence="5" id="KW-0547">Nucleotide-binding</keyword>
<dbReference type="Pfam" id="PF00069">
    <property type="entry name" value="Pkinase"/>
    <property type="match status" value="1"/>
</dbReference>
<dbReference type="EMBL" id="JADGJW010000125">
    <property type="protein sequence ID" value="KAJ3223552.1"/>
    <property type="molecule type" value="Genomic_DNA"/>
</dbReference>
<dbReference type="Gene3D" id="3.30.310.50">
    <property type="entry name" value="Alpha-D-phosphohexomutase, C-terminal domain"/>
    <property type="match status" value="1"/>
</dbReference>
<evidence type="ECO:0000256" key="2">
    <source>
        <dbReference type="ARBA" id="ARBA00008874"/>
    </source>
</evidence>
<protein>
    <submittedName>
        <fullName evidence="13">Serine/threonine-protein kinase 25</fullName>
    </submittedName>
</protein>
<evidence type="ECO:0000313" key="14">
    <source>
        <dbReference type="Proteomes" id="UP001211065"/>
    </source>
</evidence>
<keyword evidence="10" id="KW-0175">Coiled coil</keyword>
<evidence type="ECO:0000256" key="8">
    <source>
        <dbReference type="ARBA" id="ARBA00047899"/>
    </source>
</evidence>
<feature type="region of interest" description="Disordered" evidence="11">
    <location>
        <begin position="326"/>
        <end position="345"/>
    </location>
</feature>
<evidence type="ECO:0000256" key="3">
    <source>
        <dbReference type="ARBA" id="ARBA00022527"/>
    </source>
</evidence>
<name>A0AAD5XZV2_9FUNG</name>
<reference evidence="13" key="1">
    <citation type="submission" date="2020-05" db="EMBL/GenBank/DDBJ databases">
        <title>Phylogenomic resolution of chytrid fungi.</title>
        <authorList>
            <person name="Stajich J.E."/>
            <person name="Amses K."/>
            <person name="Simmons R."/>
            <person name="Seto K."/>
            <person name="Myers J."/>
            <person name="Bonds A."/>
            <person name="Quandt C.A."/>
            <person name="Barry K."/>
            <person name="Liu P."/>
            <person name="Grigoriev I."/>
            <person name="Longcore J.E."/>
            <person name="James T.Y."/>
        </authorList>
    </citation>
    <scope>NUCLEOTIDE SEQUENCE</scope>
    <source>
        <strain evidence="13">JEL0476</strain>
    </source>
</reference>
<evidence type="ECO:0000256" key="11">
    <source>
        <dbReference type="SAM" id="MobiDB-lite"/>
    </source>
</evidence>
<proteinExistence type="inferred from homology"/>
<evidence type="ECO:0000256" key="4">
    <source>
        <dbReference type="ARBA" id="ARBA00022679"/>
    </source>
</evidence>
<dbReference type="PANTHER" id="PTHR48012">
    <property type="entry name" value="STERILE20-LIKE KINASE, ISOFORM B-RELATED"/>
    <property type="match status" value="1"/>
</dbReference>
<dbReference type="PROSITE" id="PS50011">
    <property type="entry name" value="PROTEIN_KINASE_DOM"/>
    <property type="match status" value="1"/>
</dbReference>
<dbReference type="InterPro" id="IPR050629">
    <property type="entry name" value="STE20/SPS1-PAK"/>
</dbReference>
<comment type="similarity">
    <text evidence="2">Belongs to the protein kinase superfamily. STE Ser/Thr protein kinase family. STE20 subfamily.</text>
</comment>
<organism evidence="13 14">
    <name type="scientific">Clydaea vesicula</name>
    <dbReference type="NCBI Taxonomy" id="447962"/>
    <lineage>
        <taxon>Eukaryota</taxon>
        <taxon>Fungi</taxon>
        <taxon>Fungi incertae sedis</taxon>
        <taxon>Chytridiomycota</taxon>
        <taxon>Chytridiomycota incertae sedis</taxon>
        <taxon>Chytridiomycetes</taxon>
        <taxon>Lobulomycetales</taxon>
        <taxon>Lobulomycetaceae</taxon>
        <taxon>Clydaea</taxon>
    </lineage>
</organism>
<evidence type="ECO:0000256" key="1">
    <source>
        <dbReference type="ARBA" id="ARBA00007073"/>
    </source>
</evidence>
<sequence length="545" mass="61201">MNCSNIDPESIFDKQIIDLEAAEDEIEDIQREISILSQLDSDYITKYYGSYLQGSKLWIVMEFCQVILKGGSCLDLMINGSGFEEVYISIILREVLKGIDYLHCEKKLHRDIKAANILLSSDGSVKLADFGVSGQLTETCPQKITFVGTPFWMSPEVIQQSGYDDKADIWSLGITSIELATGSPPYSDLHPLRVLFLIPKNDPPTLTGNYSKNFVDFVSLCLQKNPSLRPTAKELLKHKFIKQHAKKPTSHLVDLVEKAEKYNVTNNKSSDKSDDGKEEGPSWDFGTVRVNHKTTTVAHLLPTNDTTSKISEKVKKILEKEMLASKSEYNNGSDNSDSSYHSPNGTMRIKHDSKAIKNLTLFEDLEKDILDLNGSFNSVSFLKTSEFKYNGNLAEDLDEGKNRNESKPASNDGIMNIKNSQEDFKNEIESKCIESSFSSEINLDSRCVNKSFNFGKDKNNDIVSKVLNPTFSELQKDIYLNNKNNSVEANKSLSSLQIAFENAEQIPFPTERLAVIANKVLAVDKELKPNESKRNQKVEDNNLIV</sequence>
<comment type="caution">
    <text evidence="13">The sequence shown here is derived from an EMBL/GenBank/DDBJ whole genome shotgun (WGS) entry which is preliminary data.</text>
</comment>
<dbReference type="PANTHER" id="PTHR48012:SF10">
    <property type="entry name" value="FI20177P1"/>
    <property type="match status" value="1"/>
</dbReference>
<evidence type="ECO:0000313" key="13">
    <source>
        <dbReference type="EMBL" id="KAJ3223552.1"/>
    </source>
</evidence>
<dbReference type="GO" id="GO:0005737">
    <property type="term" value="C:cytoplasm"/>
    <property type="evidence" value="ECO:0007669"/>
    <property type="project" value="TreeGrafter"/>
</dbReference>
<dbReference type="Pfam" id="PF09341">
    <property type="entry name" value="Pcc1"/>
    <property type="match status" value="1"/>
</dbReference>
<evidence type="ECO:0000256" key="10">
    <source>
        <dbReference type="SAM" id="Coils"/>
    </source>
</evidence>
<dbReference type="FunFam" id="1.10.510.10:FF:000022">
    <property type="entry name" value="Serine/threonine-protein kinase 24"/>
    <property type="match status" value="1"/>
</dbReference>
<dbReference type="SUPFAM" id="SSF56112">
    <property type="entry name" value="Protein kinase-like (PK-like)"/>
    <property type="match status" value="1"/>
</dbReference>
<keyword evidence="14" id="KW-1185">Reference proteome</keyword>
<evidence type="ECO:0000256" key="5">
    <source>
        <dbReference type="ARBA" id="ARBA00022741"/>
    </source>
</evidence>
<feature type="domain" description="Protein kinase" evidence="12">
    <location>
        <begin position="1"/>
        <end position="241"/>
    </location>
</feature>
<comment type="catalytic activity">
    <reaction evidence="9">
        <text>L-seryl-[protein] + ATP = O-phospho-L-seryl-[protein] + ADP + H(+)</text>
        <dbReference type="Rhea" id="RHEA:17989"/>
        <dbReference type="Rhea" id="RHEA-COMP:9863"/>
        <dbReference type="Rhea" id="RHEA-COMP:11604"/>
        <dbReference type="ChEBI" id="CHEBI:15378"/>
        <dbReference type="ChEBI" id="CHEBI:29999"/>
        <dbReference type="ChEBI" id="CHEBI:30616"/>
        <dbReference type="ChEBI" id="CHEBI:83421"/>
        <dbReference type="ChEBI" id="CHEBI:456216"/>
        <dbReference type="EC" id="2.7.11.1"/>
    </reaction>
</comment>
<dbReference type="InterPro" id="IPR015419">
    <property type="entry name" value="CTAG/Pcc1"/>
</dbReference>
<keyword evidence="4" id="KW-0808">Transferase</keyword>
<feature type="region of interest" description="Disordered" evidence="11">
    <location>
        <begin position="396"/>
        <end position="416"/>
    </location>
</feature>
<dbReference type="GO" id="GO:0005524">
    <property type="term" value="F:ATP binding"/>
    <property type="evidence" value="ECO:0007669"/>
    <property type="project" value="UniProtKB-KW"/>
</dbReference>
<evidence type="ECO:0000256" key="6">
    <source>
        <dbReference type="ARBA" id="ARBA00022777"/>
    </source>
</evidence>
<comment type="catalytic activity">
    <reaction evidence="8">
        <text>L-threonyl-[protein] + ATP = O-phospho-L-threonyl-[protein] + ADP + H(+)</text>
        <dbReference type="Rhea" id="RHEA:46608"/>
        <dbReference type="Rhea" id="RHEA-COMP:11060"/>
        <dbReference type="Rhea" id="RHEA-COMP:11605"/>
        <dbReference type="ChEBI" id="CHEBI:15378"/>
        <dbReference type="ChEBI" id="CHEBI:30013"/>
        <dbReference type="ChEBI" id="CHEBI:30616"/>
        <dbReference type="ChEBI" id="CHEBI:61977"/>
        <dbReference type="ChEBI" id="CHEBI:456216"/>
        <dbReference type="EC" id="2.7.11.1"/>
    </reaction>
</comment>
<dbReference type="SMART" id="SM00220">
    <property type="entry name" value="S_TKc"/>
    <property type="match status" value="1"/>
</dbReference>
<evidence type="ECO:0000256" key="7">
    <source>
        <dbReference type="ARBA" id="ARBA00022840"/>
    </source>
</evidence>
<dbReference type="Proteomes" id="UP001211065">
    <property type="component" value="Unassembled WGS sequence"/>
</dbReference>
<evidence type="ECO:0000256" key="9">
    <source>
        <dbReference type="ARBA" id="ARBA00048679"/>
    </source>
</evidence>
<feature type="coiled-coil region" evidence="10">
    <location>
        <begin position="12"/>
        <end position="39"/>
    </location>
</feature>
<dbReference type="AlphaFoldDB" id="A0AAD5XZV2"/>